<name>A0A4Y7LH65_PAPSO</name>
<evidence type="ECO:0000256" key="6">
    <source>
        <dbReference type="ARBA" id="ARBA00022737"/>
    </source>
</evidence>
<dbReference type="GO" id="GO:0012505">
    <property type="term" value="C:endomembrane system"/>
    <property type="evidence" value="ECO:0007669"/>
    <property type="project" value="UniProtKB-SubCell"/>
</dbReference>
<feature type="transmembrane region" description="Helical" evidence="9">
    <location>
        <begin position="45"/>
        <end position="68"/>
    </location>
</feature>
<evidence type="ECO:0000256" key="8">
    <source>
        <dbReference type="ARBA" id="ARBA00023136"/>
    </source>
</evidence>
<dbReference type="InterPro" id="IPR047664">
    <property type="entry name" value="SWEET"/>
</dbReference>
<evidence type="ECO:0000256" key="3">
    <source>
        <dbReference type="ARBA" id="ARBA00022448"/>
    </source>
</evidence>
<evidence type="ECO:0000256" key="5">
    <source>
        <dbReference type="ARBA" id="ARBA00022692"/>
    </source>
</evidence>
<keyword evidence="5 9" id="KW-0812">Transmembrane</keyword>
<proteinExistence type="inferred from homology"/>
<organism evidence="10 11">
    <name type="scientific">Papaver somniferum</name>
    <name type="common">Opium poppy</name>
    <dbReference type="NCBI Taxonomy" id="3469"/>
    <lineage>
        <taxon>Eukaryota</taxon>
        <taxon>Viridiplantae</taxon>
        <taxon>Streptophyta</taxon>
        <taxon>Embryophyta</taxon>
        <taxon>Tracheophyta</taxon>
        <taxon>Spermatophyta</taxon>
        <taxon>Magnoliopsida</taxon>
        <taxon>Ranunculales</taxon>
        <taxon>Papaveraceae</taxon>
        <taxon>Papaveroideae</taxon>
        <taxon>Papaver</taxon>
    </lineage>
</organism>
<dbReference type="PANTHER" id="PTHR10791">
    <property type="entry name" value="RAG1-ACTIVATING PROTEIN 1"/>
    <property type="match status" value="1"/>
</dbReference>
<dbReference type="PANTHER" id="PTHR10791:SF142">
    <property type="entry name" value="BIDIRECTIONAL SUGAR TRANSPORTER SWEET16"/>
    <property type="match status" value="1"/>
</dbReference>
<accession>A0A4Y7LH65</accession>
<keyword evidence="6" id="KW-0677">Repeat</keyword>
<reference evidence="10 11" key="1">
    <citation type="journal article" date="2018" name="Science">
        <title>The opium poppy genome and morphinan production.</title>
        <authorList>
            <person name="Guo L."/>
            <person name="Winzer T."/>
            <person name="Yang X."/>
            <person name="Li Y."/>
            <person name="Ning Z."/>
            <person name="He Z."/>
            <person name="Teodor R."/>
            <person name="Lu Y."/>
            <person name="Bowser T.A."/>
            <person name="Graham I.A."/>
            <person name="Ye K."/>
        </authorList>
    </citation>
    <scope>NUCLEOTIDE SEQUENCE [LARGE SCALE GENOMIC DNA]</scope>
    <source>
        <strain evidence="11">cv. HN1</strain>
        <tissue evidence="10">Leaves</tissue>
    </source>
</reference>
<evidence type="ECO:0000256" key="7">
    <source>
        <dbReference type="ARBA" id="ARBA00022989"/>
    </source>
</evidence>
<dbReference type="InterPro" id="IPR004316">
    <property type="entry name" value="SWEET_rpt"/>
</dbReference>
<keyword evidence="4" id="KW-0762">Sugar transport</keyword>
<dbReference type="GO" id="GO:0051119">
    <property type="term" value="F:sugar transmembrane transporter activity"/>
    <property type="evidence" value="ECO:0007669"/>
    <property type="project" value="InterPro"/>
</dbReference>
<evidence type="ECO:0000313" key="11">
    <source>
        <dbReference type="Proteomes" id="UP000316621"/>
    </source>
</evidence>
<feature type="transmembrane region" description="Helical" evidence="9">
    <location>
        <begin position="104"/>
        <end position="122"/>
    </location>
</feature>
<evidence type="ECO:0000256" key="1">
    <source>
        <dbReference type="ARBA" id="ARBA00004127"/>
    </source>
</evidence>
<gene>
    <name evidence="10" type="ORF">C5167_046664</name>
</gene>
<keyword evidence="8 9" id="KW-0472">Membrane</keyword>
<protein>
    <recommendedName>
        <fullName evidence="12">Bidirectional sugar transporter SWEET</fullName>
    </recommendedName>
</protein>
<dbReference type="GO" id="GO:0016020">
    <property type="term" value="C:membrane"/>
    <property type="evidence" value="ECO:0007669"/>
    <property type="project" value="InterPro"/>
</dbReference>
<keyword evidence="7 9" id="KW-1133">Transmembrane helix</keyword>
<keyword evidence="11" id="KW-1185">Reference proteome</keyword>
<dbReference type="Gramene" id="RZC83878">
    <property type="protein sequence ID" value="RZC83878"/>
    <property type="gene ID" value="C5167_046664"/>
</dbReference>
<sequence>MPEPTSFKSIVKKKSTENFNGMSYICTLLSTSLWTYYGLLKHDGMLTITINVAGAILQAIYVILFIIYAPKDSKVKHLKLAGILNLGFYTTVVLITFLATHVSVRITVIGFLCAGLTLVMYASPLESMIWELLVTVS</sequence>
<comment type="subcellular location">
    <subcellularLocation>
        <location evidence="1">Endomembrane system</location>
        <topology evidence="1">Multi-pass membrane protein</topology>
    </subcellularLocation>
</comment>
<feature type="transmembrane region" description="Helical" evidence="9">
    <location>
        <begin position="21"/>
        <end position="39"/>
    </location>
</feature>
<evidence type="ECO:0008006" key="12">
    <source>
        <dbReference type="Google" id="ProtNLM"/>
    </source>
</evidence>
<dbReference type="OMA" id="ESMIWEL"/>
<feature type="transmembrane region" description="Helical" evidence="9">
    <location>
        <begin position="80"/>
        <end position="98"/>
    </location>
</feature>
<keyword evidence="3" id="KW-0813">Transport</keyword>
<dbReference type="AlphaFoldDB" id="A0A4Y7LH65"/>
<evidence type="ECO:0000256" key="2">
    <source>
        <dbReference type="ARBA" id="ARBA00007809"/>
    </source>
</evidence>
<comment type="similarity">
    <text evidence="2">Belongs to the SWEET sugar transporter family.</text>
</comment>
<evidence type="ECO:0000313" key="10">
    <source>
        <dbReference type="EMBL" id="RZC83878.1"/>
    </source>
</evidence>
<dbReference type="Pfam" id="PF03083">
    <property type="entry name" value="MtN3_slv"/>
    <property type="match status" value="1"/>
</dbReference>
<evidence type="ECO:0000256" key="9">
    <source>
        <dbReference type="SAM" id="Phobius"/>
    </source>
</evidence>
<evidence type="ECO:0000256" key="4">
    <source>
        <dbReference type="ARBA" id="ARBA00022597"/>
    </source>
</evidence>
<dbReference type="Gene3D" id="1.20.1280.290">
    <property type="match status" value="1"/>
</dbReference>
<dbReference type="Proteomes" id="UP000316621">
    <property type="component" value="Chromosome 11"/>
</dbReference>
<dbReference type="EMBL" id="CM010725">
    <property type="protein sequence ID" value="RZC83878.1"/>
    <property type="molecule type" value="Genomic_DNA"/>
</dbReference>